<dbReference type="EMBL" id="CP006644">
    <property type="protein sequence ID" value="AHE53064.1"/>
    <property type="molecule type" value="Genomic_DNA"/>
</dbReference>
<evidence type="ECO:0000313" key="1">
    <source>
        <dbReference type="EMBL" id="AHE53064.1"/>
    </source>
</evidence>
<dbReference type="AlphaFoldDB" id="W0A547"/>
<dbReference type="HOGENOM" id="CLU_2901924_0_0_5"/>
<name>W0A547_9SPHN</name>
<sequence length="62" mass="6883">MVTKSDALFSYLLTSMTRGDGCPTTCHRLRSSMDSTAFMRLIQQAKFLTISSCRLLPFTGST</sequence>
<accession>W0A547</accession>
<reference evidence="1 2" key="1">
    <citation type="submission" date="2013-07" db="EMBL/GenBank/DDBJ databases">
        <title>Completed genome of Sphingomonas sanxanigenens NX02.</title>
        <authorList>
            <person name="Ma T."/>
            <person name="Huang H."/>
            <person name="Wu M."/>
            <person name="Li X."/>
            <person name="Li G."/>
        </authorList>
    </citation>
    <scope>NUCLEOTIDE SEQUENCE [LARGE SCALE GENOMIC DNA]</scope>
    <source>
        <strain evidence="1 2">NX02</strain>
    </source>
</reference>
<proteinExistence type="predicted"/>
<organism evidence="1 2">
    <name type="scientific">Sphingomonas sanxanigenens DSM 19645 = NX02</name>
    <dbReference type="NCBI Taxonomy" id="1123269"/>
    <lineage>
        <taxon>Bacteria</taxon>
        <taxon>Pseudomonadati</taxon>
        <taxon>Pseudomonadota</taxon>
        <taxon>Alphaproteobacteria</taxon>
        <taxon>Sphingomonadales</taxon>
        <taxon>Sphingomonadaceae</taxon>
        <taxon>Sphingomonas</taxon>
    </lineage>
</organism>
<protein>
    <submittedName>
        <fullName evidence="1">Uncharacterized protein</fullName>
    </submittedName>
</protein>
<evidence type="ECO:0000313" key="2">
    <source>
        <dbReference type="Proteomes" id="UP000018851"/>
    </source>
</evidence>
<dbReference type="KEGG" id="ssan:NX02_06670"/>
<keyword evidence="2" id="KW-1185">Reference proteome</keyword>
<gene>
    <name evidence="1" type="ORF">NX02_06670</name>
</gene>
<dbReference type="Proteomes" id="UP000018851">
    <property type="component" value="Chromosome"/>
</dbReference>